<keyword evidence="3" id="KW-0223">Dioxygenase</keyword>
<name>A0ABP0CUX8_9PEZI</name>
<feature type="compositionally biased region" description="Basic and acidic residues" evidence="6">
    <location>
        <begin position="236"/>
        <end position="246"/>
    </location>
</feature>
<evidence type="ECO:0000313" key="8">
    <source>
        <dbReference type="EMBL" id="CAK7235903.1"/>
    </source>
</evidence>
<dbReference type="PANTHER" id="PTHR43779:SF3">
    <property type="entry name" value="(3R)-3-[(CARBOXYMETHYL)AMINO]FATTY ACID OXYGENASE_DECARBOXYLASE"/>
    <property type="match status" value="1"/>
</dbReference>
<dbReference type="EMBL" id="CAWUHB010000105">
    <property type="protein sequence ID" value="CAK7235903.1"/>
    <property type="molecule type" value="Genomic_DNA"/>
</dbReference>
<evidence type="ECO:0000256" key="5">
    <source>
        <dbReference type="ARBA" id="ARBA00023004"/>
    </source>
</evidence>
<dbReference type="PANTHER" id="PTHR43779">
    <property type="entry name" value="DIOXYGENASE RV0097-RELATED"/>
    <property type="match status" value="1"/>
</dbReference>
<evidence type="ECO:0000256" key="2">
    <source>
        <dbReference type="ARBA" id="ARBA00022723"/>
    </source>
</evidence>
<keyword evidence="9" id="KW-1185">Reference proteome</keyword>
<evidence type="ECO:0000313" key="9">
    <source>
        <dbReference type="Proteomes" id="UP001642405"/>
    </source>
</evidence>
<dbReference type="InterPro" id="IPR051178">
    <property type="entry name" value="TfdA_dioxygenase"/>
</dbReference>
<dbReference type="Pfam" id="PF02668">
    <property type="entry name" value="TauD"/>
    <property type="match status" value="1"/>
</dbReference>
<keyword evidence="2" id="KW-0479">Metal-binding</keyword>
<evidence type="ECO:0000256" key="6">
    <source>
        <dbReference type="SAM" id="MobiDB-lite"/>
    </source>
</evidence>
<reference evidence="8 9" key="1">
    <citation type="submission" date="2024-01" db="EMBL/GenBank/DDBJ databases">
        <authorList>
            <person name="Allen C."/>
            <person name="Tagirdzhanova G."/>
        </authorList>
    </citation>
    <scope>NUCLEOTIDE SEQUENCE [LARGE SCALE GENOMIC DNA]</scope>
</reference>
<proteinExistence type="inferred from homology"/>
<keyword evidence="4" id="KW-0560">Oxidoreductase</keyword>
<evidence type="ECO:0000256" key="4">
    <source>
        <dbReference type="ARBA" id="ARBA00023002"/>
    </source>
</evidence>
<feature type="region of interest" description="Disordered" evidence="6">
    <location>
        <begin position="233"/>
        <end position="256"/>
    </location>
</feature>
<gene>
    <name evidence="8" type="ORF">SCUCBS95973_009425</name>
</gene>
<feature type="domain" description="TauD/TfdA-like" evidence="7">
    <location>
        <begin position="58"/>
        <end position="244"/>
    </location>
</feature>
<organism evidence="8 9">
    <name type="scientific">Sporothrix curviconia</name>
    <dbReference type="NCBI Taxonomy" id="1260050"/>
    <lineage>
        <taxon>Eukaryota</taxon>
        <taxon>Fungi</taxon>
        <taxon>Dikarya</taxon>
        <taxon>Ascomycota</taxon>
        <taxon>Pezizomycotina</taxon>
        <taxon>Sordariomycetes</taxon>
        <taxon>Sordariomycetidae</taxon>
        <taxon>Ophiostomatales</taxon>
        <taxon>Ophiostomataceae</taxon>
        <taxon>Sporothrix</taxon>
    </lineage>
</organism>
<sequence length="293" mass="32837">MAYTDKGLTVTPILDTGFGAELGTPEVNPSWGGTARVGTQYLFDVSNIEADGTVVKKGTRRWAHSLGNALWHTDSSFNQHRAKYSLLLSHSVPDTGCATEYADTRQSWKDLPAEKKAELRDLVVEHDLWHSRRMASPEHYSHLTEEERTKKPPAYHRLVQKAPNGEEAVFLAAHAKRLFTPDGKEVPNSQNIIRDLIEHCTLPKYSFLAQWNSPGDLMWWDNRQSMHRAQPYNEKMGPRDVRRSTVLDDGEGSHGITQEEIQRLDLGSNDAPIVYDIPVPKVDAGNGVTVMAA</sequence>
<keyword evidence="5" id="KW-0408">Iron</keyword>
<dbReference type="Proteomes" id="UP001642405">
    <property type="component" value="Unassembled WGS sequence"/>
</dbReference>
<evidence type="ECO:0000256" key="1">
    <source>
        <dbReference type="ARBA" id="ARBA00005896"/>
    </source>
</evidence>
<dbReference type="Gene3D" id="3.60.130.10">
    <property type="entry name" value="Clavaminate synthase-like"/>
    <property type="match status" value="1"/>
</dbReference>
<dbReference type="InterPro" id="IPR042098">
    <property type="entry name" value="TauD-like_sf"/>
</dbReference>
<comment type="similarity">
    <text evidence="1">Belongs to the TfdA dioxygenase family.</text>
</comment>
<evidence type="ECO:0000256" key="3">
    <source>
        <dbReference type="ARBA" id="ARBA00022964"/>
    </source>
</evidence>
<comment type="caution">
    <text evidence="8">The sequence shown here is derived from an EMBL/GenBank/DDBJ whole genome shotgun (WGS) entry which is preliminary data.</text>
</comment>
<dbReference type="SUPFAM" id="SSF51197">
    <property type="entry name" value="Clavaminate synthase-like"/>
    <property type="match status" value="1"/>
</dbReference>
<evidence type="ECO:0000259" key="7">
    <source>
        <dbReference type="Pfam" id="PF02668"/>
    </source>
</evidence>
<accession>A0ABP0CUX8</accession>
<protein>
    <recommendedName>
        <fullName evidence="7">TauD/TfdA-like domain-containing protein</fullName>
    </recommendedName>
</protein>
<dbReference type="InterPro" id="IPR003819">
    <property type="entry name" value="TauD/TfdA-like"/>
</dbReference>